<dbReference type="AlphaFoldDB" id="A0A4R2E5W6"/>
<name>A0A4R2E5W6_9BACT</name>
<evidence type="ECO:0000313" key="2">
    <source>
        <dbReference type="EMBL" id="TCN62927.1"/>
    </source>
</evidence>
<comment type="caution">
    <text evidence="2">The sequence shown here is derived from an EMBL/GenBank/DDBJ whole genome shotgun (WGS) entry which is preliminary data.</text>
</comment>
<dbReference type="SMART" id="SM00871">
    <property type="entry name" value="AraC_E_bind"/>
    <property type="match status" value="1"/>
</dbReference>
<organism evidence="2 3">
    <name type="scientific">Acetobacteroides hydrogenigenes</name>
    <dbReference type="NCBI Taxonomy" id="979970"/>
    <lineage>
        <taxon>Bacteria</taxon>
        <taxon>Pseudomonadati</taxon>
        <taxon>Bacteroidota</taxon>
        <taxon>Bacteroidia</taxon>
        <taxon>Bacteroidales</taxon>
        <taxon>Rikenellaceae</taxon>
        <taxon>Acetobacteroides</taxon>
    </lineage>
</organism>
<dbReference type="Proteomes" id="UP000294830">
    <property type="component" value="Unassembled WGS sequence"/>
</dbReference>
<dbReference type="Gene3D" id="3.20.80.10">
    <property type="entry name" value="Regulatory factor, effector binding domain"/>
    <property type="match status" value="1"/>
</dbReference>
<gene>
    <name evidence="2" type="ORF">CLV25_11766</name>
</gene>
<evidence type="ECO:0000313" key="3">
    <source>
        <dbReference type="Proteomes" id="UP000294830"/>
    </source>
</evidence>
<reference evidence="2 3" key="1">
    <citation type="submission" date="2019-03" db="EMBL/GenBank/DDBJ databases">
        <title>Genomic Encyclopedia of Archaeal and Bacterial Type Strains, Phase II (KMG-II): from individual species to whole genera.</title>
        <authorList>
            <person name="Goeker M."/>
        </authorList>
    </citation>
    <scope>NUCLEOTIDE SEQUENCE [LARGE SCALE GENOMIC DNA]</scope>
    <source>
        <strain evidence="2 3">RL-C</strain>
    </source>
</reference>
<evidence type="ECO:0000259" key="1">
    <source>
        <dbReference type="SMART" id="SM00871"/>
    </source>
</evidence>
<accession>A0A4R2E5W6</accession>
<dbReference type="SUPFAM" id="SSF55136">
    <property type="entry name" value="Probable bacterial effector-binding domain"/>
    <property type="match status" value="1"/>
</dbReference>
<dbReference type="InterPro" id="IPR029442">
    <property type="entry name" value="GyrI-like"/>
</dbReference>
<dbReference type="InterPro" id="IPR010499">
    <property type="entry name" value="AraC_E-bd"/>
</dbReference>
<dbReference type="EMBL" id="SLWB01000017">
    <property type="protein sequence ID" value="TCN62927.1"/>
    <property type="molecule type" value="Genomic_DNA"/>
</dbReference>
<protein>
    <submittedName>
        <fullName evidence="2">GyrI-like small molecule binding protein</fullName>
    </submittedName>
</protein>
<dbReference type="RefSeq" id="WP_131840329.1">
    <property type="nucleotide sequence ID" value="NZ_SLWB01000017.1"/>
</dbReference>
<keyword evidence="3" id="KW-1185">Reference proteome</keyword>
<feature type="domain" description="AraC effector-binding" evidence="1">
    <location>
        <begin position="1"/>
        <end position="150"/>
    </location>
</feature>
<dbReference type="Pfam" id="PF06445">
    <property type="entry name" value="GyrI-like"/>
    <property type="match status" value="1"/>
</dbReference>
<dbReference type="InterPro" id="IPR011256">
    <property type="entry name" value="Reg_factor_effector_dom_sf"/>
</dbReference>
<proteinExistence type="predicted"/>
<dbReference type="OrthoDB" id="6003696at2"/>
<sequence>MELKIVESVLVCGIKVQTSLKSIMEFVGSTPDRLMAELAAQGIKPTGAQIWQYTGCDGNPETVFDLLICVPVEQRGQDRNGVAFLTLGSFRCACSMHEGSWNELGKAYEALMGEMVKGGLTMTTASREVYHRCDFENPQNCLTEIQLEVK</sequence>